<dbReference type="EMBL" id="JAEUBD010000526">
    <property type="protein sequence ID" value="KAH3674038.1"/>
    <property type="molecule type" value="Genomic_DNA"/>
</dbReference>
<reference evidence="1" key="1">
    <citation type="journal article" date="2021" name="Open Biol.">
        <title>Shared evolutionary footprints suggest mitochondrial oxidative damage underlies multiple complex I losses in fungi.</title>
        <authorList>
            <person name="Schikora-Tamarit M.A."/>
            <person name="Marcet-Houben M."/>
            <person name="Nosek J."/>
            <person name="Gabaldon T."/>
        </authorList>
    </citation>
    <scope>NUCLEOTIDE SEQUENCE</scope>
    <source>
        <strain evidence="1">NCAIM Y.01608</strain>
    </source>
</reference>
<comment type="caution">
    <text evidence="1">The sequence shown here is derived from an EMBL/GenBank/DDBJ whole genome shotgun (WGS) entry which is preliminary data.</text>
</comment>
<keyword evidence="2" id="KW-1185">Reference proteome</keyword>
<accession>A0A9P8PKM7</accession>
<protein>
    <submittedName>
        <fullName evidence="1">Uncharacterized protein</fullName>
    </submittedName>
</protein>
<organism evidence="1 2">
    <name type="scientific">Ogataea polymorpha</name>
    <dbReference type="NCBI Taxonomy" id="460523"/>
    <lineage>
        <taxon>Eukaryota</taxon>
        <taxon>Fungi</taxon>
        <taxon>Dikarya</taxon>
        <taxon>Ascomycota</taxon>
        <taxon>Saccharomycotina</taxon>
        <taxon>Pichiomycetes</taxon>
        <taxon>Pichiales</taxon>
        <taxon>Pichiaceae</taxon>
        <taxon>Ogataea</taxon>
    </lineage>
</organism>
<proteinExistence type="predicted"/>
<gene>
    <name evidence="1" type="ORF">OGATHE_002018</name>
</gene>
<reference evidence="1" key="2">
    <citation type="submission" date="2021-01" db="EMBL/GenBank/DDBJ databases">
        <authorList>
            <person name="Schikora-Tamarit M.A."/>
        </authorList>
    </citation>
    <scope>NUCLEOTIDE SEQUENCE</scope>
    <source>
        <strain evidence="1">NCAIM Y.01608</strain>
    </source>
</reference>
<dbReference type="Proteomes" id="UP000788993">
    <property type="component" value="Unassembled WGS sequence"/>
</dbReference>
<name>A0A9P8PKM7_9ASCO</name>
<sequence>MISASDSSKPCRKVLMASFSASWADDLAGESSFSFRAALPCSSSVSVNVPAENLFQFLSVKCTTSSKVGVEELGQLWALEAGVQVVCTVQAIDLGCNKTSIVVWSRWGRTLGRDGNVGGWQGVVSESGVGSQEVEWLERWLRSRRNRQLGSKLNHVVVFDLTNSHKGQIRGHKLLAQERLQIHGLQSGQSVGLTVGWQGKGGSLECGGNHVLDDHRLRLGLEGFGESGSLCSLVFDVGLVFQQGLEVANKGLDGLESLLVVTLGEGGDGQSGDFLGVGRADLNTRQRVGFLGSLGRCNHRSSKRRNTRIEWVLGSGTRVQVQTNR</sequence>
<evidence type="ECO:0000313" key="2">
    <source>
        <dbReference type="Proteomes" id="UP000788993"/>
    </source>
</evidence>
<evidence type="ECO:0000313" key="1">
    <source>
        <dbReference type="EMBL" id="KAH3674038.1"/>
    </source>
</evidence>
<dbReference type="AlphaFoldDB" id="A0A9P8PKM7"/>